<evidence type="ECO:0000256" key="3">
    <source>
        <dbReference type="ARBA" id="ARBA00023274"/>
    </source>
</evidence>
<dbReference type="GO" id="GO:1990904">
    <property type="term" value="C:ribonucleoprotein complex"/>
    <property type="evidence" value="ECO:0007669"/>
    <property type="project" value="UniProtKB-KW"/>
</dbReference>
<evidence type="ECO:0008006" key="6">
    <source>
        <dbReference type="Google" id="ProtNLM"/>
    </source>
</evidence>
<dbReference type="AlphaFoldDB" id="A0A059EWR5"/>
<dbReference type="GO" id="GO:0003735">
    <property type="term" value="F:structural constituent of ribosome"/>
    <property type="evidence" value="ECO:0007669"/>
    <property type="project" value="InterPro"/>
</dbReference>
<dbReference type="VEuPathDB" id="MicrosporidiaDB:H312_03251"/>
<evidence type="ECO:0000313" key="4">
    <source>
        <dbReference type="EMBL" id="KCZ79360.1"/>
    </source>
</evidence>
<dbReference type="GO" id="GO:0005840">
    <property type="term" value="C:ribosome"/>
    <property type="evidence" value="ECO:0007669"/>
    <property type="project" value="UniProtKB-KW"/>
</dbReference>
<accession>A0A059EWR5</accession>
<dbReference type="InterPro" id="IPR008991">
    <property type="entry name" value="Translation_prot_SH3-like_sf"/>
</dbReference>
<gene>
    <name evidence="4" type="ORF">H312_03251</name>
</gene>
<evidence type="ECO:0000313" key="5">
    <source>
        <dbReference type="Proteomes" id="UP000030655"/>
    </source>
</evidence>
<dbReference type="HOGENOM" id="CLU_067359_2_1_1"/>
<keyword evidence="5" id="KW-1185">Reference proteome</keyword>
<dbReference type="InterPro" id="IPR001141">
    <property type="entry name" value="Ribosomal_eL27"/>
</dbReference>
<reference evidence="4 5" key="2">
    <citation type="submission" date="2014-03" db="EMBL/GenBank/DDBJ databases">
        <title>The Genome Sequence of Anncaliia algerae insect isolate PRA339.</title>
        <authorList>
            <consortium name="The Broad Institute Genome Sequencing Platform"/>
            <consortium name="The Broad Institute Genome Sequencing Center for Infectious Disease"/>
            <person name="Cuomo C."/>
            <person name="Becnel J."/>
            <person name="Sanscrainte N."/>
            <person name="Walker B."/>
            <person name="Young S.K."/>
            <person name="Zeng Q."/>
            <person name="Gargeya S."/>
            <person name="Fitzgerald M."/>
            <person name="Haas B."/>
            <person name="Abouelleil A."/>
            <person name="Alvarado L."/>
            <person name="Arachchi H.M."/>
            <person name="Berlin A.M."/>
            <person name="Chapman S.B."/>
            <person name="Dewar J."/>
            <person name="Goldberg J."/>
            <person name="Griggs A."/>
            <person name="Gujja S."/>
            <person name="Hansen M."/>
            <person name="Howarth C."/>
            <person name="Imamovic A."/>
            <person name="Larimer J."/>
            <person name="McCowan C."/>
            <person name="Murphy C."/>
            <person name="Neiman D."/>
            <person name="Pearson M."/>
            <person name="Priest M."/>
            <person name="Roberts A."/>
            <person name="Saif S."/>
            <person name="Shea T."/>
            <person name="Sisk P."/>
            <person name="Sykes S."/>
            <person name="Wortman J."/>
            <person name="Nusbaum C."/>
            <person name="Birren B."/>
        </authorList>
    </citation>
    <scope>NUCLEOTIDE SEQUENCE [LARGE SCALE GENOMIC DNA]</scope>
    <source>
        <strain evidence="4 5">PRA339</strain>
    </source>
</reference>
<dbReference type="InterPro" id="IPR041991">
    <property type="entry name" value="Ribosomal_eL27_KOW"/>
</dbReference>
<organism evidence="4 5">
    <name type="scientific">Anncaliia algerae PRA339</name>
    <dbReference type="NCBI Taxonomy" id="1288291"/>
    <lineage>
        <taxon>Eukaryota</taxon>
        <taxon>Fungi</taxon>
        <taxon>Fungi incertae sedis</taxon>
        <taxon>Microsporidia</taxon>
        <taxon>Tubulinosematoidea</taxon>
        <taxon>Tubulinosematidae</taxon>
        <taxon>Anncaliia</taxon>
    </lineage>
</organism>
<dbReference type="GO" id="GO:0006412">
    <property type="term" value="P:translation"/>
    <property type="evidence" value="ECO:0007669"/>
    <property type="project" value="InterPro"/>
</dbReference>
<evidence type="ECO:0000256" key="1">
    <source>
        <dbReference type="ARBA" id="ARBA00009124"/>
    </source>
</evidence>
<name>A0A059EWR5_9MICR</name>
<dbReference type="CDD" id="cd06090">
    <property type="entry name" value="KOW_RPL27"/>
    <property type="match status" value="1"/>
</dbReference>
<protein>
    <recommendedName>
        <fullName evidence="6">60S ribosomal protein L27</fullName>
    </recommendedName>
</protein>
<dbReference type="SUPFAM" id="SSF50104">
    <property type="entry name" value="Translation proteins SH3-like domain"/>
    <property type="match status" value="1"/>
</dbReference>
<dbReference type="EMBL" id="KK365290">
    <property type="protein sequence ID" value="KCZ79360.1"/>
    <property type="molecule type" value="Genomic_DNA"/>
</dbReference>
<keyword evidence="3" id="KW-0687">Ribonucleoprotein</keyword>
<reference evidence="5" key="1">
    <citation type="submission" date="2013-02" db="EMBL/GenBank/DDBJ databases">
        <authorList>
            <consortium name="The Broad Institute Genome Sequencing Platform"/>
            <person name="Cuomo C."/>
            <person name="Becnel J."/>
            <person name="Sanscrainte N."/>
            <person name="Walker B."/>
            <person name="Young S.K."/>
            <person name="Zeng Q."/>
            <person name="Gargeya S."/>
            <person name="Fitzgerald M."/>
            <person name="Haas B."/>
            <person name="Abouelleil A."/>
            <person name="Alvarado L."/>
            <person name="Arachchi H.M."/>
            <person name="Berlin A.M."/>
            <person name="Chapman S.B."/>
            <person name="Dewar J."/>
            <person name="Goldberg J."/>
            <person name="Griggs A."/>
            <person name="Gujja S."/>
            <person name="Hansen M."/>
            <person name="Howarth C."/>
            <person name="Imamovic A."/>
            <person name="Larimer J."/>
            <person name="McCowan C."/>
            <person name="Murphy C."/>
            <person name="Neiman D."/>
            <person name="Pearson M."/>
            <person name="Priest M."/>
            <person name="Roberts A."/>
            <person name="Saif S."/>
            <person name="Shea T."/>
            <person name="Sisk P."/>
            <person name="Sykes S."/>
            <person name="Wortman J."/>
            <person name="Nusbaum C."/>
            <person name="Birren B."/>
        </authorList>
    </citation>
    <scope>NUCLEOTIDE SEQUENCE [LARGE SCALE GENOMIC DNA]</scope>
    <source>
        <strain evidence="5">PRA339</strain>
    </source>
</reference>
<dbReference type="Proteomes" id="UP000030655">
    <property type="component" value="Unassembled WGS sequence"/>
</dbReference>
<dbReference type="Pfam" id="PF01777">
    <property type="entry name" value="Ribosomal_L27e"/>
    <property type="match status" value="1"/>
</dbReference>
<proteinExistence type="inferred from homology"/>
<comment type="similarity">
    <text evidence="1">Belongs to the eukaryotic ribosomal protein eL27 family.</text>
</comment>
<dbReference type="OrthoDB" id="2365484at2759"/>
<dbReference type="PANTHER" id="PTHR10497">
    <property type="entry name" value="60S RIBOSOMAL PROTEIN L27"/>
    <property type="match status" value="1"/>
</dbReference>
<sequence>MLFSEKTFVVVLKGRYAGKKGLVLSSSTEKNRYLVVGIYKLPKPITEDMNEKTKAKRSKFGLFIKSYNGGHLLCTRYKSDLNINAADFENFKEPEQRKALIDKLKKIFEDGKKENKSKWLFTKLTV</sequence>
<dbReference type="Gene3D" id="2.30.30.770">
    <property type="match status" value="1"/>
</dbReference>
<evidence type="ECO:0000256" key="2">
    <source>
        <dbReference type="ARBA" id="ARBA00022980"/>
    </source>
</evidence>
<keyword evidence="2" id="KW-0689">Ribosomal protein</keyword>
<dbReference type="STRING" id="1288291.A0A059EWR5"/>
<dbReference type="InterPro" id="IPR038655">
    <property type="entry name" value="Ribosomal_eL27_sf"/>
</dbReference>